<keyword evidence="1" id="KW-0812">Transmembrane</keyword>
<keyword evidence="1" id="KW-1133">Transmembrane helix</keyword>
<dbReference type="AlphaFoldDB" id="A0A3S3ALG4"/>
<accession>A0A3S3ALG4</accession>
<keyword evidence="3" id="KW-1185">Reference proteome</keyword>
<organism evidence="2 3">
    <name type="scientific">Rhodococcus spongiicola</name>
    <dbReference type="NCBI Taxonomy" id="2487352"/>
    <lineage>
        <taxon>Bacteria</taxon>
        <taxon>Bacillati</taxon>
        <taxon>Actinomycetota</taxon>
        <taxon>Actinomycetes</taxon>
        <taxon>Mycobacteriales</taxon>
        <taxon>Nocardiaceae</taxon>
        <taxon>Rhodococcus</taxon>
    </lineage>
</organism>
<evidence type="ECO:0000256" key="1">
    <source>
        <dbReference type="SAM" id="Phobius"/>
    </source>
</evidence>
<dbReference type="EMBL" id="RKLN01000003">
    <property type="protein sequence ID" value="RVW03482.1"/>
    <property type="molecule type" value="Genomic_DNA"/>
</dbReference>
<gene>
    <name evidence="2" type="ORF">EF834_10210</name>
</gene>
<sequence>MTLRQVRDPRSGSTAKWLAATLQAGAAVATAAGVGVARVLGFTTEPETFISVITAVAVVLAATATFARYFATRPRAAVTAAS</sequence>
<protein>
    <submittedName>
        <fullName evidence="2">Uncharacterized protein</fullName>
    </submittedName>
</protein>
<evidence type="ECO:0000313" key="2">
    <source>
        <dbReference type="EMBL" id="RVW03482.1"/>
    </source>
</evidence>
<proteinExistence type="predicted"/>
<feature type="transmembrane region" description="Helical" evidence="1">
    <location>
        <begin position="49"/>
        <end position="71"/>
    </location>
</feature>
<comment type="caution">
    <text evidence="2">The sequence shown here is derived from an EMBL/GenBank/DDBJ whole genome shotgun (WGS) entry which is preliminary data.</text>
</comment>
<dbReference type="Proteomes" id="UP000284333">
    <property type="component" value="Unassembled WGS sequence"/>
</dbReference>
<name>A0A3S3ALG4_9NOCA</name>
<reference evidence="2 3" key="1">
    <citation type="submission" date="2018-11" db="EMBL/GenBank/DDBJ databases">
        <title>Rhodococcus spongicola sp. nov. and Rhodococcus xishaensis sp. nov. from marine sponges.</title>
        <authorList>
            <person name="Li L."/>
            <person name="Lin H.W."/>
        </authorList>
    </citation>
    <scope>NUCLEOTIDE SEQUENCE [LARGE SCALE GENOMIC DNA]</scope>
    <source>
        <strain evidence="2 3">LHW50502</strain>
    </source>
</reference>
<keyword evidence="1" id="KW-0472">Membrane</keyword>
<evidence type="ECO:0000313" key="3">
    <source>
        <dbReference type="Proteomes" id="UP000284333"/>
    </source>
</evidence>